<organism evidence="3 4">
    <name type="scientific">Gordonia humi</name>
    <dbReference type="NCBI Taxonomy" id="686429"/>
    <lineage>
        <taxon>Bacteria</taxon>
        <taxon>Bacillati</taxon>
        <taxon>Actinomycetota</taxon>
        <taxon>Actinomycetes</taxon>
        <taxon>Mycobacteriales</taxon>
        <taxon>Gordoniaceae</taxon>
        <taxon>Gordonia</taxon>
    </lineage>
</organism>
<dbReference type="Pfam" id="PF08530">
    <property type="entry name" value="PepX_C"/>
    <property type="match status" value="1"/>
</dbReference>
<feature type="domain" description="Xaa-Pro dipeptidyl-peptidase C-terminal" evidence="2">
    <location>
        <begin position="321"/>
        <end position="577"/>
    </location>
</feature>
<dbReference type="InterPro" id="IPR029058">
    <property type="entry name" value="AB_hydrolase_fold"/>
</dbReference>
<dbReference type="InterPro" id="IPR005674">
    <property type="entry name" value="CocE/Ser_esterase"/>
</dbReference>
<dbReference type="SMART" id="SM00939">
    <property type="entry name" value="PepX_C"/>
    <property type="match status" value="1"/>
</dbReference>
<reference evidence="3 4" key="1">
    <citation type="submission" date="2020-08" db="EMBL/GenBank/DDBJ databases">
        <title>Sequencing the genomes of 1000 actinobacteria strains.</title>
        <authorList>
            <person name="Klenk H.-P."/>
        </authorList>
    </citation>
    <scope>NUCLEOTIDE SEQUENCE [LARGE SCALE GENOMIC DNA]</scope>
    <source>
        <strain evidence="3 4">DSM 45298</strain>
    </source>
</reference>
<dbReference type="SUPFAM" id="SSF49785">
    <property type="entry name" value="Galactose-binding domain-like"/>
    <property type="match status" value="1"/>
</dbReference>
<comment type="caution">
    <text evidence="3">The sequence shown here is derived from an EMBL/GenBank/DDBJ whole genome shotgun (WGS) entry which is preliminary data.</text>
</comment>
<dbReference type="Gene3D" id="2.60.120.260">
    <property type="entry name" value="Galactose-binding domain-like"/>
    <property type="match status" value="1"/>
</dbReference>
<dbReference type="SUPFAM" id="SSF53474">
    <property type="entry name" value="alpha/beta-Hydrolases"/>
    <property type="match status" value="1"/>
</dbReference>
<dbReference type="PANTHER" id="PTHR43056:SF10">
    <property type="entry name" value="COCE_NOND FAMILY, PUTATIVE (AFU_ORTHOLOGUE AFUA_7G00600)-RELATED"/>
    <property type="match status" value="1"/>
</dbReference>
<dbReference type="Proteomes" id="UP000551501">
    <property type="component" value="Unassembled WGS sequence"/>
</dbReference>
<sequence>MNDSTNTSVRIDFDLGVPMRDGTLLKTDVWIPASGGPSPALLVRTPYGKHNLQAFAHPLHPNFFSLLNSGYALVWQECRGTSKSDGSFSPMVDDPRDGADTIEWIRKQDWCNGSIGSYGPSYLGFTQWATASKQPEGLEAIAPMITSTDYYSAPWHSVGGALSLHTVLWWSTSMALAMSARENSDTSRTSALNAMLTSPTEFLNHTPLRDQSLLLETVGWWEEIVDHPERDEYWRNLSVAEKFDHINTPAIHVGGWFDIFVQDTTKAYCELSAGLSEGDKRERHRLVLGPWDHLNFTGIYPDRQFGQFGNVEAANLTSTYLNFFDRWLKGDTSATPSMASPVHIFVMGIDQWRGEEAWPLPDTTYTEFFLDSDGQAGVNIEAGVLRPSFATGAALDKYRYDPRDAVPSVGGRMVLPATDGGVGPANQWSVEKRADVLCYSSPPLSGPLEVTGYLRLILYVSSSAFDTDFTGKLVDVDTDGRPLYLSDGILRMRYRSSLSSPELMTPGDVYEVSLDLGVTSNVFLRGHQIRLEVSSSNFPRYDRNTNTGGIIANEEIENSVVASNVIHHSSRYPSRLILPVINR</sequence>
<evidence type="ECO:0000313" key="4">
    <source>
        <dbReference type="Proteomes" id="UP000551501"/>
    </source>
</evidence>
<dbReference type="NCBIfam" id="TIGR00976">
    <property type="entry name" value="CocE_NonD"/>
    <property type="match status" value="1"/>
</dbReference>
<keyword evidence="4" id="KW-1185">Reference proteome</keyword>
<dbReference type="AlphaFoldDB" id="A0A840EY78"/>
<evidence type="ECO:0000256" key="1">
    <source>
        <dbReference type="ARBA" id="ARBA00022801"/>
    </source>
</evidence>
<dbReference type="GO" id="GO:0008239">
    <property type="term" value="F:dipeptidyl-peptidase activity"/>
    <property type="evidence" value="ECO:0007669"/>
    <property type="project" value="InterPro"/>
</dbReference>
<name>A0A840EY78_9ACTN</name>
<dbReference type="InterPro" id="IPR013736">
    <property type="entry name" value="Xaa-Pro_dipept_C"/>
</dbReference>
<dbReference type="EMBL" id="JACIFP010000002">
    <property type="protein sequence ID" value="MBB4138015.1"/>
    <property type="molecule type" value="Genomic_DNA"/>
</dbReference>
<dbReference type="RefSeq" id="WP_183373287.1">
    <property type="nucleotide sequence ID" value="NZ_BAABHL010000140.1"/>
</dbReference>
<dbReference type="InterPro" id="IPR050585">
    <property type="entry name" value="Xaa-Pro_dipeptidyl-ppase/CocE"/>
</dbReference>
<keyword evidence="1" id="KW-0378">Hydrolase</keyword>
<dbReference type="Pfam" id="PF02129">
    <property type="entry name" value="Peptidase_S15"/>
    <property type="match status" value="1"/>
</dbReference>
<dbReference type="InterPro" id="IPR000383">
    <property type="entry name" value="Xaa-Pro-like_dom"/>
</dbReference>
<gene>
    <name evidence="3" type="ORF">BKA16_004640</name>
</gene>
<dbReference type="PANTHER" id="PTHR43056">
    <property type="entry name" value="PEPTIDASE S9 PROLYL OLIGOPEPTIDASE"/>
    <property type="match status" value="1"/>
</dbReference>
<evidence type="ECO:0000313" key="3">
    <source>
        <dbReference type="EMBL" id="MBB4138015.1"/>
    </source>
</evidence>
<dbReference type="Gene3D" id="1.10.3020.10">
    <property type="entry name" value="alpha-amino acid ester hydrolase ( Helical cap domain)"/>
    <property type="match status" value="1"/>
</dbReference>
<dbReference type="Gene3D" id="3.40.50.1820">
    <property type="entry name" value="alpha/beta hydrolase"/>
    <property type="match status" value="1"/>
</dbReference>
<protein>
    <recommendedName>
        <fullName evidence="2">Xaa-Pro dipeptidyl-peptidase C-terminal domain-containing protein</fullName>
    </recommendedName>
</protein>
<dbReference type="InterPro" id="IPR008979">
    <property type="entry name" value="Galactose-bd-like_sf"/>
</dbReference>
<proteinExistence type="predicted"/>
<accession>A0A840EY78</accession>
<evidence type="ECO:0000259" key="2">
    <source>
        <dbReference type="SMART" id="SM00939"/>
    </source>
</evidence>